<dbReference type="EMBL" id="JACT01000003">
    <property type="protein sequence ID" value="KMS54697.1"/>
    <property type="molecule type" value="Genomic_DNA"/>
</dbReference>
<dbReference type="Proteomes" id="UP000052232">
    <property type="component" value="Unassembled WGS sequence"/>
</dbReference>
<protein>
    <submittedName>
        <fullName evidence="1">Uncharacterized protein</fullName>
    </submittedName>
</protein>
<proteinExistence type="predicted"/>
<evidence type="ECO:0000313" key="1">
    <source>
        <dbReference type="EMBL" id="KMS54688.1"/>
    </source>
</evidence>
<keyword evidence="3" id="KW-1185">Reference proteome</keyword>
<dbReference type="EMBL" id="JACT01000003">
    <property type="protein sequence ID" value="KMS54688.1"/>
    <property type="molecule type" value="Genomic_DNA"/>
</dbReference>
<organism evidence="1 3">
    <name type="scientific">Sphingobium cupriresistens LL01</name>
    <dbReference type="NCBI Taxonomy" id="1420583"/>
    <lineage>
        <taxon>Bacteria</taxon>
        <taxon>Pseudomonadati</taxon>
        <taxon>Pseudomonadota</taxon>
        <taxon>Alphaproteobacteria</taxon>
        <taxon>Sphingomonadales</taxon>
        <taxon>Sphingomonadaceae</taxon>
        <taxon>Sphingobium</taxon>
    </lineage>
</organism>
<sequence length="50" mass="5369">MEIVSPEIIDGIVPGDRLGMIGESWGSSSLMINEVTGATVVESGLWEHRI</sequence>
<evidence type="ECO:0000313" key="3">
    <source>
        <dbReference type="Proteomes" id="UP000052232"/>
    </source>
</evidence>
<name>A0A0J7XUG1_9SPHN</name>
<dbReference type="PATRIC" id="fig|1420583.3.peg.2819"/>
<dbReference type="RefSeq" id="WP_216628555.1">
    <property type="nucleotide sequence ID" value="NZ_KQ130435.1"/>
</dbReference>
<dbReference type="AlphaFoldDB" id="A0A0J7XUG1"/>
<comment type="caution">
    <text evidence="1">The sequence shown here is derived from an EMBL/GenBank/DDBJ whole genome shotgun (WGS) entry which is preliminary data.</text>
</comment>
<accession>A0A0J7XUG1</accession>
<reference evidence="1" key="1">
    <citation type="submission" date="2014-01" db="EMBL/GenBank/DDBJ databases">
        <authorList>
            <person name="Pearce S."/>
            <person name="Pandey G."/>
            <person name="Oakeshott J."/>
        </authorList>
    </citation>
    <scope>NUCLEOTIDE SEQUENCE</scope>
    <source>
        <strain evidence="1">LL01</strain>
    </source>
</reference>
<gene>
    <name evidence="1" type="ORF">V473_15125</name>
    <name evidence="2" type="ORF">V473_15190</name>
</gene>
<evidence type="ECO:0000313" key="2">
    <source>
        <dbReference type="EMBL" id="KMS54697.1"/>
    </source>
</evidence>
<dbReference type="STRING" id="1420583.V473_15125"/>
<reference evidence="1 3" key="2">
    <citation type="journal article" date="2015" name="G3 (Bethesda)">
        <title>Insights into Ongoing Evolution of the Hexachlorocyclohexane Catabolic Pathway from Comparative Genomics of Ten Sphingomonadaceae Strains.</title>
        <authorList>
            <person name="Pearce S.L."/>
            <person name="Oakeshott J.G."/>
            <person name="Pandey G."/>
        </authorList>
    </citation>
    <scope>NUCLEOTIDE SEQUENCE [LARGE SCALE GENOMIC DNA]</scope>
    <source>
        <strain evidence="1 3">LL01</strain>
    </source>
</reference>